<dbReference type="PRINTS" id="PR00305">
    <property type="entry name" value="1433ZETA"/>
</dbReference>
<dbReference type="OrthoDB" id="10260625at2759"/>
<dbReference type="InterPro" id="IPR023410">
    <property type="entry name" value="14-3-3_domain"/>
</dbReference>
<evidence type="ECO:0000256" key="1">
    <source>
        <dbReference type="ARBA" id="ARBA00002774"/>
    </source>
</evidence>
<keyword evidence="5" id="KW-1185">Reference proteome</keyword>
<protein>
    <recommendedName>
        <fullName evidence="3">14-3-3 domain-containing protein</fullName>
    </recommendedName>
</protein>
<gene>
    <name evidence="4" type="ORF">GUJ93_ZPchr0001g32787</name>
</gene>
<dbReference type="InterPro" id="IPR000308">
    <property type="entry name" value="14-3-3"/>
</dbReference>
<evidence type="ECO:0000313" key="4">
    <source>
        <dbReference type="EMBL" id="KAG8052982.1"/>
    </source>
</evidence>
<comment type="caution">
    <text evidence="4">The sequence shown here is derived from an EMBL/GenBank/DDBJ whole genome shotgun (WGS) entry which is preliminary data.</text>
</comment>
<dbReference type="CDD" id="cd08774">
    <property type="entry name" value="14-3-3"/>
    <property type="match status" value="1"/>
</dbReference>
<dbReference type="EMBL" id="JAAALK010000288">
    <property type="protein sequence ID" value="KAG8052982.1"/>
    <property type="molecule type" value="Genomic_DNA"/>
</dbReference>
<accession>A0A8J5V0A4</accession>
<dbReference type="Pfam" id="PF00244">
    <property type="entry name" value="14-3-3"/>
    <property type="match status" value="1"/>
</dbReference>
<organism evidence="4 5">
    <name type="scientific">Zizania palustris</name>
    <name type="common">Northern wild rice</name>
    <dbReference type="NCBI Taxonomy" id="103762"/>
    <lineage>
        <taxon>Eukaryota</taxon>
        <taxon>Viridiplantae</taxon>
        <taxon>Streptophyta</taxon>
        <taxon>Embryophyta</taxon>
        <taxon>Tracheophyta</taxon>
        <taxon>Spermatophyta</taxon>
        <taxon>Magnoliopsida</taxon>
        <taxon>Liliopsida</taxon>
        <taxon>Poales</taxon>
        <taxon>Poaceae</taxon>
        <taxon>BOP clade</taxon>
        <taxon>Oryzoideae</taxon>
        <taxon>Oryzeae</taxon>
        <taxon>Zizaniinae</taxon>
        <taxon>Zizania</taxon>
    </lineage>
</organism>
<dbReference type="SMART" id="SM00101">
    <property type="entry name" value="14_3_3"/>
    <property type="match status" value="1"/>
</dbReference>
<proteinExistence type="predicted"/>
<sequence length="245" mass="27548">MRAEMVVAMNSVAMLDEALTVEERNLLSVGYRNLISAKRASMRILTSIEQKEETRGKENHVKLATEYCHKVEAELEKICRDVIEIIDKNIIPHSSGAESLVFYYKMKGDYYRYLAEFKMGTEKIEVSELSLKAYETASKTAEKDLSPTNPCRLGLALNISVLYYEIMNSPEKACQLAKHAFDEAVSELDSLSEESYKDSTMIMQLLRDNLSLWNSDLADDPEDFKERTGKSGDSAVQEGTGNTGA</sequence>
<dbReference type="Proteomes" id="UP000729402">
    <property type="component" value="Unassembled WGS sequence"/>
</dbReference>
<feature type="region of interest" description="Disordered" evidence="2">
    <location>
        <begin position="217"/>
        <end position="245"/>
    </location>
</feature>
<name>A0A8J5V0A4_ZIZPA</name>
<feature type="domain" description="14-3-3" evidence="3">
    <location>
        <begin position="3"/>
        <end position="226"/>
    </location>
</feature>
<reference evidence="4" key="2">
    <citation type="submission" date="2021-02" db="EMBL/GenBank/DDBJ databases">
        <authorList>
            <person name="Kimball J.A."/>
            <person name="Haas M.W."/>
            <person name="Macchietto M."/>
            <person name="Kono T."/>
            <person name="Duquette J."/>
            <person name="Shao M."/>
        </authorList>
    </citation>
    <scope>NUCLEOTIDE SEQUENCE</scope>
    <source>
        <tissue evidence="4">Fresh leaf tissue</tissue>
    </source>
</reference>
<dbReference type="PANTHER" id="PTHR18860">
    <property type="entry name" value="14-3-3 PROTEIN"/>
    <property type="match status" value="1"/>
</dbReference>
<evidence type="ECO:0000256" key="2">
    <source>
        <dbReference type="SAM" id="MobiDB-lite"/>
    </source>
</evidence>
<evidence type="ECO:0000313" key="5">
    <source>
        <dbReference type="Proteomes" id="UP000729402"/>
    </source>
</evidence>
<dbReference type="PIRSF" id="PIRSF000868">
    <property type="entry name" value="14-3-3"/>
    <property type="match status" value="1"/>
</dbReference>
<reference evidence="4" key="1">
    <citation type="journal article" date="2021" name="bioRxiv">
        <title>Whole Genome Assembly and Annotation of Northern Wild Rice, Zizania palustris L., Supports a Whole Genome Duplication in the Zizania Genus.</title>
        <authorList>
            <person name="Haas M."/>
            <person name="Kono T."/>
            <person name="Macchietto M."/>
            <person name="Millas R."/>
            <person name="McGilp L."/>
            <person name="Shao M."/>
            <person name="Duquette J."/>
            <person name="Hirsch C.N."/>
            <person name="Kimball J."/>
        </authorList>
    </citation>
    <scope>NUCLEOTIDE SEQUENCE</scope>
    <source>
        <tissue evidence="4">Fresh leaf tissue</tissue>
    </source>
</reference>
<evidence type="ECO:0000259" key="3">
    <source>
        <dbReference type="SMART" id="SM00101"/>
    </source>
</evidence>
<comment type="function">
    <text evidence="1">Is associated with a DNA binding complex that binds to the G box, a well-characterized cis-acting DNA regulatory element found in plant genes.</text>
</comment>
<dbReference type="AlphaFoldDB" id="A0A8J5V0A4"/>